<evidence type="ECO:0000256" key="1">
    <source>
        <dbReference type="ARBA" id="ARBA00001946"/>
    </source>
</evidence>
<evidence type="ECO:0000313" key="9">
    <source>
        <dbReference type="EMBL" id="CAB4992979.1"/>
    </source>
</evidence>
<dbReference type="GO" id="GO:0016787">
    <property type="term" value="F:hydrolase activity"/>
    <property type="evidence" value="ECO:0007669"/>
    <property type="project" value="UniProtKB-KW"/>
</dbReference>
<dbReference type="Gene3D" id="3.40.50.1010">
    <property type="entry name" value="5'-nuclease"/>
    <property type="match status" value="1"/>
</dbReference>
<evidence type="ECO:0000256" key="7">
    <source>
        <dbReference type="ARBA" id="ARBA00038093"/>
    </source>
</evidence>
<proteinExistence type="inferred from homology"/>
<dbReference type="PANTHER" id="PTHR33653:SF1">
    <property type="entry name" value="RIBONUCLEASE VAPC2"/>
    <property type="match status" value="1"/>
</dbReference>
<evidence type="ECO:0000256" key="2">
    <source>
        <dbReference type="ARBA" id="ARBA00022649"/>
    </source>
</evidence>
<dbReference type="InterPro" id="IPR029060">
    <property type="entry name" value="PIN-like_dom_sf"/>
</dbReference>
<organism evidence="9">
    <name type="scientific">freshwater metagenome</name>
    <dbReference type="NCBI Taxonomy" id="449393"/>
    <lineage>
        <taxon>unclassified sequences</taxon>
        <taxon>metagenomes</taxon>
        <taxon>ecological metagenomes</taxon>
    </lineage>
</organism>
<keyword evidence="4" id="KW-0479">Metal-binding</keyword>
<dbReference type="CDD" id="cd18732">
    <property type="entry name" value="PIN_MtVapC4-C5_like"/>
    <property type="match status" value="1"/>
</dbReference>
<dbReference type="InterPro" id="IPR022907">
    <property type="entry name" value="VapC_family"/>
</dbReference>
<dbReference type="GO" id="GO:0046872">
    <property type="term" value="F:metal ion binding"/>
    <property type="evidence" value="ECO:0007669"/>
    <property type="project" value="UniProtKB-KW"/>
</dbReference>
<feature type="domain" description="PIN" evidence="8">
    <location>
        <begin position="4"/>
        <end position="112"/>
    </location>
</feature>
<gene>
    <name evidence="9" type="ORF">UFOPK3957_01109</name>
</gene>
<keyword evidence="6" id="KW-0460">Magnesium</keyword>
<keyword evidence="2" id="KW-1277">Toxin-antitoxin system</keyword>
<keyword evidence="3" id="KW-0540">Nuclease</keyword>
<comment type="similarity">
    <text evidence="7">Belongs to the PINc/VapC protein family.</text>
</comment>
<evidence type="ECO:0000256" key="4">
    <source>
        <dbReference type="ARBA" id="ARBA00022723"/>
    </source>
</evidence>
<evidence type="ECO:0000256" key="5">
    <source>
        <dbReference type="ARBA" id="ARBA00022801"/>
    </source>
</evidence>
<sequence>MLSVLDTSILIAESPARVDGDIAISVVSIAELQFGVLVAPDDERRAHRLARLSAILRNFEPLPVDSAVAASYGELAAATSRAGRKATARSLDLMIAATAHAHGARLVTSNVDDVKHLASLVEIVEIVEA</sequence>
<dbReference type="AlphaFoldDB" id="A0A6J7NQB7"/>
<comment type="cofactor">
    <cofactor evidence="1">
        <name>Mg(2+)</name>
        <dbReference type="ChEBI" id="CHEBI:18420"/>
    </cofactor>
</comment>
<dbReference type="GO" id="GO:0004540">
    <property type="term" value="F:RNA nuclease activity"/>
    <property type="evidence" value="ECO:0007669"/>
    <property type="project" value="InterPro"/>
</dbReference>
<evidence type="ECO:0000259" key="8">
    <source>
        <dbReference type="Pfam" id="PF01850"/>
    </source>
</evidence>
<dbReference type="Pfam" id="PF01850">
    <property type="entry name" value="PIN"/>
    <property type="match status" value="1"/>
</dbReference>
<protein>
    <submittedName>
        <fullName evidence="9">Unannotated protein</fullName>
    </submittedName>
</protein>
<keyword evidence="5" id="KW-0378">Hydrolase</keyword>
<evidence type="ECO:0000256" key="6">
    <source>
        <dbReference type="ARBA" id="ARBA00022842"/>
    </source>
</evidence>
<dbReference type="PANTHER" id="PTHR33653">
    <property type="entry name" value="RIBONUCLEASE VAPC2"/>
    <property type="match status" value="1"/>
</dbReference>
<dbReference type="InterPro" id="IPR050556">
    <property type="entry name" value="Type_II_TA_system_RNase"/>
</dbReference>
<dbReference type="SUPFAM" id="SSF88723">
    <property type="entry name" value="PIN domain-like"/>
    <property type="match status" value="1"/>
</dbReference>
<evidence type="ECO:0000256" key="3">
    <source>
        <dbReference type="ARBA" id="ARBA00022722"/>
    </source>
</evidence>
<dbReference type="HAMAP" id="MF_00265">
    <property type="entry name" value="VapC_Nob1"/>
    <property type="match status" value="1"/>
</dbReference>
<name>A0A6J7NQB7_9ZZZZ</name>
<reference evidence="9" key="1">
    <citation type="submission" date="2020-05" db="EMBL/GenBank/DDBJ databases">
        <authorList>
            <person name="Chiriac C."/>
            <person name="Salcher M."/>
            <person name="Ghai R."/>
            <person name="Kavagutti S V."/>
        </authorList>
    </citation>
    <scope>NUCLEOTIDE SEQUENCE</scope>
</reference>
<dbReference type="InterPro" id="IPR002716">
    <property type="entry name" value="PIN_dom"/>
</dbReference>
<accession>A0A6J7NQB7</accession>
<dbReference type="EMBL" id="CAFBOM010000186">
    <property type="protein sequence ID" value="CAB4992979.1"/>
    <property type="molecule type" value="Genomic_DNA"/>
</dbReference>